<gene>
    <name evidence="2" type="ORF">IZO911_LOCUS36991</name>
    <name evidence="3" type="ORF">KXQ929_LOCUS29101</name>
</gene>
<dbReference type="Proteomes" id="UP000663860">
    <property type="component" value="Unassembled WGS sequence"/>
</dbReference>
<dbReference type="EMBL" id="CAJOBB010002964">
    <property type="protein sequence ID" value="CAF4011412.1"/>
    <property type="molecule type" value="Genomic_DNA"/>
</dbReference>
<protein>
    <submittedName>
        <fullName evidence="3">Uncharacterized protein</fullName>
    </submittedName>
</protein>
<dbReference type="Proteomes" id="UP000663868">
    <property type="component" value="Unassembled WGS sequence"/>
</dbReference>
<reference evidence="3" key="1">
    <citation type="submission" date="2021-02" db="EMBL/GenBank/DDBJ databases">
        <authorList>
            <person name="Nowell W R."/>
        </authorList>
    </citation>
    <scope>NUCLEOTIDE SEQUENCE</scope>
</reference>
<evidence type="ECO:0000256" key="1">
    <source>
        <dbReference type="SAM" id="Phobius"/>
    </source>
</evidence>
<accession>A0A819PE73</accession>
<sequence>MMKESQSTDSDENVIFSTTEPFPNGSMIMADGHNPQSENIELLSTNNIKNPFIPKHLYINKVFEIENPVKTRTRQREAVTTRYQKLKESTAIQDEQSEIPSHDHRYRCGIFKVLVRMITLVSIFGMIFVTIKHNSSFGHSTDASSTAVYKHDILITSPYYLNTGISAF</sequence>
<comment type="caution">
    <text evidence="3">The sequence shown here is derived from an EMBL/GenBank/DDBJ whole genome shotgun (WGS) entry which is preliminary data.</text>
</comment>
<evidence type="ECO:0000313" key="2">
    <source>
        <dbReference type="EMBL" id="CAF1355099.1"/>
    </source>
</evidence>
<dbReference type="AlphaFoldDB" id="A0A819PE73"/>
<evidence type="ECO:0000313" key="4">
    <source>
        <dbReference type="Proteomes" id="UP000663868"/>
    </source>
</evidence>
<name>A0A819PE73_9BILA</name>
<feature type="transmembrane region" description="Helical" evidence="1">
    <location>
        <begin position="113"/>
        <end position="131"/>
    </location>
</feature>
<proteinExistence type="predicted"/>
<dbReference type="EMBL" id="CAJNOE010000900">
    <property type="protein sequence ID" value="CAF1355099.1"/>
    <property type="molecule type" value="Genomic_DNA"/>
</dbReference>
<keyword evidence="1" id="KW-0472">Membrane</keyword>
<organism evidence="3 4">
    <name type="scientific">Adineta steineri</name>
    <dbReference type="NCBI Taxonomy" id="433720"/>
    <lineage>
        <taxon>Eukaryota</taxon>
        <taxon>Metazoa</taxon>
        <taxon>Spiralia</taxon>
        <taxon>Gnathifera</taxon>
        <taxon>Rotifera</taxon>
        <taxon>Eurotatoria</taxon>
        <taxon>Bdelloidea</taxon>
        <taxon>Adinetida</taxon>
        <taxon>Adinetidae</taxon>
        <taxon>Adineta</taxon>
    </lineage>
</organism>
<evidence type="ECO:0000313" key="3">
    <source>
        <dbReference type="EMBL" id="CAF4011412.1"/>
    </source>
</evidence>
<keyword evidence="1" id="KW-0812">Transmembrane</keyword>
<keyword evidence="1" id="KW-1133">Transmembrane helix</keyword>